<dbReference type="Pfam" id="PF13367">
    <property type="entry name" value="PrsW-protease"/>
    <property type="match status" value="1"/>
</dbReference>
<dbReference type="STRING" id="1051072.SeseC_00815"/>
<evidence type="ECO:0000313" key="1">
    <source>
        <dbReference type="EMBL" id="VEF07639.1"/>
    </source>
</evidence>
<dbReference type="InterPro" id="IPR026898">
    <property type="entry name" value="PrsW"/>
</dbReference>
<dbReference type="PANTHER" id="PTHR36844:SF1">
    <property type="entry name" value="PROTEASE PRSW"/>
    <property type="match status" value="1"/>
</dbReference>
<proteinExistence type="predicted"/>
<gene>
    <name evidence="1" type="ORF">NCTC6180_01205</name>
</gene>
<dbReference type="Proteomes" id="UP000269903">
    <property type="component" value="Chromosome"/>
</dbReference>
<protein>
    <submittedName>
        <fullName evidence="1">Membrane protein</fullName>
    </submittedName>
</protein>
<organism evidence="1 2">
    <name type="scientific">Streptococcus equi subsp. zooepidemicus</name>
    <dbReference type="NCBI Taxonomy" id="40041"/>
    <lineage>
        <taxon>Bacteria</taxon>
        <taxon>Bacillati</taxon>
        <taxon>Bacillota</taxon>
        <taxon>Bacilli</taxon>
        <taxon>Lactobacillales</taxon>
        <taxon>Streptococcaceae</taxon>
        <taxon>Streptococcus</taxon>
    </lineage>
</organism>
<evidence type="ECO:0000313" key="2">
    <source>
        <dbReference type="Proteomes" id="UP000269903"/>
    </source>
</evidence>
<name>A0A2X3V048_STRSZ</name>
<dbReference type="GO" id="GO:0008233">
    <property type="term" value="F:peptidase activity"/>
    <property type="evidence" value="ECO:0007669"/>
    <property type="project" value="InterPro"/>
</dbReference>
<reference evidence="1 2" key="1">
    <citation type="submission" date="2018-12" db="EMBL/GenBank/DDBJ databases">
        <authorList>
            <consortium name="Pathogen Informatics"/>
        </authorList>
    </citation>
    <scope>NUCLEOTIDE SEQUENCE [LARGE SCALE GENOMIC DNA]</scope>
    <source>
        <strain evidence="1 2">NCTC6180</strain>
    </source>
</reference>
<dbReference type="RefSeq" id="WP_172454087.1">
    <property type="nucleotide sequence ID" value="NZ_CP065061.1"/>
</dbReference>
<sequence>MPLLRYKKIIATTLFMLLVFNGIEYECLNLISPKQTFYQSAALILSTSLLGIYLIPFSLAIAYLKRIYQIRISTLLLAGLGGLYISGFLASFGNQVLEQFWVSLIKPNIALEEWTGALTGPFVEEPIKAFAAMLVIYLLPAINLKQKLVISLISGMGFQLTEDISYIASAADRSINDILPTTLARISSSPNSHWVYTGIFTMGVYLLIKKSQLFPRSLQIFWVVSPLALHFIWNSPISDLAGVAVIHGTITTLIFISLFKKIHALDDSIAY</sequence>
<dbReference type="PANTHER" id="PTHR36844">
    <property type="entry name" value="PROTEASE PRSW"/>
    <property type="match status" value="1"/>
</dbReference>
<accession>A0A2X3V048</accession>
<dbReference type="AlphaFoldDB" id="A0A2X3V048"/>
<dbReference type="EMBL" id="LR134317">
    <property type="protein sequence ID" value="VEF07639.1"/>
    <property type="molecule type" value="Genomic_DNA"/>
</dbReference>